<dbReference type="EMBL" id="JN885999">
    <property type="protein sequence ID" value="AEX63210.1"/>
    <property type="molecule type" value="Genomic_DNA"/>
</dbReference>
<sequence length="43" mass="5418">MIHICGEFEYSCSYRNNQRIRKIYQKKLFGIYFVRYIKNICDY</sequence>
<name>H2EFE5_9VIRU</name>
<gene>
    <name evidence="1" type="ORF">mv_L1008</name>
</gene>
<evidence type="ECO:0000313" key="1">
    <source>
        <dbReference type="EMBL" id="AEX63210.1"/>
    </source>
</evidence>
<organism evidence="1">
    <name type="scientific">Moumouvirus sp. 'Monve'</name>
    <dbReference type="NCBI Taxonomy" id="1128131"/>
    <lineage>
        <taxon>Viruses</taxon>
        <taxon>Varidnaviria</taxon>
        <taxon>Bamfordvirae</taxon>
        <taxon>Nucleocytoviricota</taxon>
        <taxon>Megaviricetes</taxon>
        <taxon>Imitervirales</taxon>
        <taxon>Mimiviridae</taxon>
        <taxon>Megamimivirinae</taxon>
        <taxon>Moumouvirus</taxon>
    </lineage>
</organism>
<reference evidence="1" key="1">
    <citation type="submission" date="2011-10" db="EMBL/GenBank/DDBJ databases">
        <title>Provirophages and transpovirons: unique mobilome of giant viruses.</title>
        <authorList>
            <person name="Desnues C."/>
            <person name="LaScola B."/>
            <person name="Yutin N."/>
            <person name="Fournous G."/>
            <person name="Koonin E."/>
            <person name="Raoult D."/>
        </authorList>
    </citation>
    <scope>NUCLEOTIDE SEQUENCE</scope>
    <source>
        <strain evidence="1">Mv13-mv</strain>
    </source>
</reference>
<protein>
    <submittedName>
        <fullName evidence="1">Uncharacterized protein</fullName>
    </submittedName>
</protein>
<proteinExistence type="predicted"/>
<accession>H2EFE5</accession>